<name>A0A255DUB4_9MYCO</name>
<reference evidence="7 8" key="1">
    <citation type="submission" date="2017-07" db="EMBL/GenBank/DDBJ databases">
        <title>The new phylogeny of genus Mycobacterium.</title>
        <authorList>
            <person name="Tortoli E."/>
            <person name="Trovato A."/>
            <person name="Cirillo D.M."/>
        </authorList>
    </citation>
    <scope>NUCLEOTIDE SEQUENCE [LARGE SCALE GENOMIC DNA]</scope>
    <source>
        <strain evidence="7 8">ATCC 33027</strain>
    </source>
</reference>
<dbReference type="GO" id="GO:0003841">
    <property type="term" value="F:1-acylglycerol-3-phosphate O-acyltransferase activity"/>
    <property type="evidence" value="ECO:0007669"/>
    <property type="project" value="TreeGrafter"/>
</dbReference>
<dbReference type="PANTHER" id="PTHR10434:SF64">
    <property type="entry name" value="1-ACYL-SN-GLYCEROL-3-PHOSPHATE ACYLTRANSFERASE-RELATED"/>
    <property type="match status" value="1"/>
</dbReference>
<evidence type="ECO:0000256" key="4">
    <source>
        <dbReference type="ARBA" id="ARBA00023098"/>
    </source>
</evidence>
<dbReference type="Proteomes" id="UP000216063">
    <property type="component" value="Unassembled WGS sequence"/>
</dbReference>
<evidence type="ECO:0000259" key="6">
    <source>
        <dbReference type="SMART" id="SM00563"/>
    </source>
</evidence>
<evidence type="ECO:0000256" key="1">
    <source>
        <dbReference type="ARBA" id="ARBA00005189"/>
    </source>
</evidence>
<dbReference type="EMBL" id="NOZR01000002">
    <property type="protein sequence ID" value="OYN82281.1"/>
    <property type="molecule type" value="Genomic_DNA"/>
</dbReference>
<evidence type="ECO:0000256" key="5">
    <source>
        <dbReference type="ARBA" id="ARBA00023315"/>
    </source>
</evidence>
<evidence type="ECO:0000313" key="8">
    <source>
        <dbReference type="Proteomes" id="UP000216063"/>
    </source>
</evidence>
<keyword evidence="4" id="KW-0443">Lipid metabolism</keyword>
<gene>
    <name evidence="7" type="ORF">CG716_03185</name>
</gene>
<comment type="caution">
    <text evidence="7">The sequence shown here is derived from an EMBL/GenBank/DDBJ whole genome shotgun (WGS) entry which is preliminary data.</text>
</comment>
<keyword evidence="3 7" id="KW-0808">Transferase</keyword>
<dbReference type="Pfam" id="PF01553">
    <property type="entry name" value="Acyltransferase"/>
    <property type="match status" value="1"/>
</dbReference>
<dbReference type="SUPFAM" id="SSF69593">
    <property type="entry name" value="Glycerol-3-phosphate (1)-acyltransferase"/>
    <property type="match status" value="1"/>
</dbReference>
<dbReference type="AlphaFoldDB" id="A0A255DUB4"/>
<dbReference type="SMART" id="SM00563">
    <property type="entry name" value="PlsC"/>
    <property type="match status" value="1"/>
</dbReference>
<evidence type="ECO:0000256" key="2">
    <source>
        <dbReference type="ARBA" id="ARBA00022516"/>
    </source>
</evidence>
<sequence length="280" mass="30429">MTAPEHAWLPRALCDDSCVRAGGAPPSRRVIASLRATVRITSALMLLMVVPLLAVPLPGRSRVQRLYCRTFLRCLGVRITVSGGPIRNLRGVLVVSGHVSWIDIFVIGAVLPGAFVARADLIDWPALGLAARIMKVIPIDRASLRRLPQVVAQVADRLRNGQTVVAFPEGTTWCGLAYGQFRPAMFQAAVDAGRPVQPLRLTYHHRDGRPSTVTAFVGEDTLWQSLSRTVRARLTVVDIEVASLELPGTDRRELAARCEVAVRGQIAPRFAHAHAHALAG</sequence>
<dbReference type="RefSeq" id="WP_094476351.1">
    <property type="nucleotide sequence ID" value="NZ_NOZR01000002.1"/>
</dbReference>
<dbReference type="PANTHER" id="PTHR10434">
    <property type="entry name" value="1-ACYL-SN-GLYCEROL-3-PHOSPHATE ACYLTRANSFERASE"/>
    <property type="match status" value="1"/>
</dbReference>
<protein>
    <submittedName>
        <fullName evidence="7">1-acyl-sn-glycerol-3-phosphate acyltransferase</fullName>
    </submittedName>
</protein>
<dbReference type="GO" id="GO:0006654">
    <property type="term" value="P:phosphatidic acid biosynthetic process"/>
    <property type="evidence" value="ECO:0007669"/>
    <property type="project" value="TreeGrafter"/>
</dbReference>
<organism evidence="7 8">
    <name type="scientific">Mycolicibacterium sphagni</name>
    <dbReference type="NCBI Taxonomy" id="1786"/>
    <lineage>
        <taxon>Bacteria</taxon>
        <taxon>Bacillati</taxon>
        <taxon>Actinomycetota</taxon>
        <taxon>Actinomycetes</taxon>
        <taxon>Mycobacteriales</taxon>
        <taxon>Mycobacteriaceae</taxon>
        <taxon>Mycolicibacterium</taxon>
    </lineage>
</organism>
<accession>A0A255DUB4</accession>
<evidence type="ECO:0000256" key="3">
    <source>
        <dbReference type="ARBA" id="ARBA00022679"/>
    </source>
</evidence>
<keyword evidence="5 7" id="KW-0012">Acyltransferase</keyword>
<comment type="pathway">
    <text evidence="1">Lipid metabolism.</text>
</comment>
<dbReference type="InterPro" id="IPR002123">
    <property type="entry name" value="Plipid/glycerol_acylTrfase"/>
</dbReference>
<keyword evidence="8" id="KW-1185">Reference proteome</keyword>
<keyword evidence="2" id="KW-0444">Lipid biosynthesis</keyword>
<feature type="domain" description="Phospholipid/glycerol acyltransferase" evidence="6">
    <location>
        <begin position="92"/>
        <end position="204"/>
    </location>
</feature>
<dbReference type="CDD" id="cd07989">
    <property type="entry name" value="LPLAT_AGPAT-like"/>
    <property type="match status" value="1"/>
</dbReference>
<proteinExistence type="predicted"/>
<dbReference type="OrthoDB" id="5184723at2"/>
<evidence type="ECO:0000313" key="7">
    <source>
        <dbReference type="EMBL" id="OYN82281.1"/>
    </source>
</evidence>